<feature type="non-terminal residue" evidence="1">
    <location>
        <position position="1"/>
    </location>
</feature>
<organism evidence="1 2">
    <name type="scientific">Vigna angularis var. angularis</name>
    <dbReference type="NCBI Taxonomy" id="157739"/>
    <lineage>
        <taxon>Eukaryota</taxon>
        <taxon>Viridiplantae</taxon>
        <taxon>Streptophyta</taxon>
        <taxon>Embryophyta</taxon>
        <taxon>Tracheophyta</taxon>
        <taxon>Spermatophyta</taxon>
        <taxon>Magnoliopsida</taxon>
        <taxon>eudicotyledons</taxon>
        <taxon>Gunneridae</taxon>
        <taxon>Pentapetalae</taxon>
        <taxon>rosids</taxon>
        <taxon>fabids</taxon>
        <taxon>Fabales</taxon>
        <taxon>Fabaceae</taxon>
        <taxon>Papilionoideae</taxon>
        <taxon>50 kb inversion clade</taxon>
        <taxon>NPAAA clade</taxon>
        <taxon>indigoferoid/millettioid clade</taxon>
        <taxon>Phaseoleae</taxon>
        <taxon>Vigna</taxon>
    </lineage>
</organism>
<evidence type="ECO:0000313" key="1">
    <source>
        <dbReference type="EMBL" id="BAT77196.1"/>
    </source>
</evidence>
<dbReference type="EMBL" id="AP015034">
    <property type="protein sequence ID" value="BAT77196.1"/>
    <property type="molecule type" value="Genomic_DNA"/>
</dbReference>
<sequence>STDSNNRNPSSYPTNLIAHFLLPRISPSRFSISLPSSCFFNHHTTPHFQRNDNHQTRLPVYLSLLPPSALISLSSFTIPISLGTHFRYDSELARSTTRFRFPDSFVKYSSSGTTVSATSTHIHLPQPFQALPPAVLQWRDLKSESITTVDLVVPVSVGGATFASGWEDVVGLEESRGYEDHSTVSAIKASIDKIPNDFKVNADLASRFVADIDADKVEFKFKKAEYCEA</sequence>
<protein>
    <submittedName>
        <fullName evidence="1">Uncharacterized protein</fullName>
    </submittedName>
</protein>
<dbReference type="Proteomes" id="UP000291084">
    <property type="component" value="Chromosome 1"/>
</dbReference>
<gene>
    <name evidence="1" type="primary">Vigan.01G529100</name>
    <name evidence="1" type="ORF">VIGAN_01529100</name>
</gene>
<accession>A0A0S3R9F2</accession>
<name>A0A0S3R9F2_PHAAN</name>
<proteinExistence type="predicted"/>
<dbReference type="AlphaFoldDB" id="A0A0S3R9F2"/>
<evidence type="ECO:0000313" key="2">
    <source>
        <dbReference type="Proteomes" id="UP000291084"/>
    </source>
</evidence>
<reference evidence="1 2" key="1">
    <citation type="journal article" date="2015" name="Sci. Rep.">
        <title>The power of single molecule real-time sequencing technology in the de novo assembly of a eukaryotic genome.</title>
        <authorList>
            <person name="Sakai H."/>
            <person name="Naito K."/>
            <person name="Ogiso-Tanaka E."/>
            <person name="Takahashi Y."/>
            <person name="Iseki K."/>
            <person name="Muto C."/>
            <person name="Satou K."/>
            <person name="Teruya K."/>
            <person name="Shiroma A."/>
            <person name="Shimoji M."/>
            <person name="Hirano T."/>
            <person name="Itoh T."/>
            <person name="Kaga A."/>
            <person name="Tomooka N."/>
        </authorList>
    </citation>
    <scope>NUCLEOTIDE SEQUENCE [LARGE SCALE GENOMIC DNA]</scope>
    <source>
        <strain evidence="2">cv. Shumari</strain>
    </source>
</reference>
<keyword evidence="2" id="KW-1185">Reference proteome</keyword>